<dbReference type="FunFam" id="3.40.50.410:FF:000004">
    <property type="entry name" value="collagen alpha-6(VI) chain"/>
    <property type="match status" value="2"/>
</dbReference>
<dbReference type="InterPro" id="IPR001881">
    <property type="entry name" value="EGF-like_Ca-bd_dom"/>
</dbReference>
<evidence type="ECO:0000256" key="2">
    <source>
        <dbReference type="ARBA" id="ARBA00022525"/>
    </source>
</evidence>
<dbReference type="Pfam" id="PF00008">
    <property type="entry name" value="EGF"/>
    <property type="match status" value="4"/>
</dbReference>
<dbReference type="PROSITE" id="PS00022">
    <property type="entry name" value="EGF_1"/>
    <property type="match status" value="4"/>
</dbReference>
<dbReference type="PRINTS" id="PR00453">
    <property type="entry name" value="VWFADOMAIN"/>
</dbReference>
<keyword evidence="6 8" id="KW-1015">Disulfide bond</keyword>
<proteinExistence type="predicted"/>
<evidence type="ECO:0000313" key="11">
    <source>
        <dbReference type="EMBL" id="CEK89715.1"/>
    </source>
</evidence>
<keyword evidence="2" id="KW-0964">Secreted</keyword>
<dbReference type="InterPro" id="IPR002035">
    <property type="entry name" value="VWF_A"/>
</dbReference>
<dbReference type="InterPro" id="IPR009030">
    <property type="entry name" value="Growth_fac_rcpt_cys_sf"/>
</dbReference>
<feature type="domain" description="VWFA" evidence="10">
    <location>
        <begin position="660"/>
        <end position="839"/>
    </location>
</feature>
<dbReference type="Gene3D" id="2.10.25.10">
    <property type="entry name" value="Laminin"/>
    <property type="match status" value="4"/>
</dbReference>
<evidence type="ECO:0000259" key="9">
    <source>
        <dbReference type="PROSITE" id="PS50026"/>
    </source>
</evidence>
<dbReference type="SMART" id="SM00179">
    <property type="entry name" value="EGF_CA"/>
    <property type="match status" value="4"/>
</dbReference>
<feature type="domain" description="EGF-like" evidence="9">
    <location>
        <begin position="1069"/>
        <end position="1105"/>
    </location>
</feature>
<evidence type="ECO:0000256" key="5">
    <source>
        <dbReference type="ARBA" id="ARBA00022737"/>
    </source>
</evidence>
<feature type="domain" description="VWFA" evidence="10">
    <location>
        <begin position="1"/>
        <end position="176"/>
    </location>
</feature>
<evidence type="ECO:0000256" key="6">
    <source>
        <dbReference type="ARBA" id="ARBA00023157"/>
    </source>
</evidence>
<dbReference type="InterPro" id="IPR000152">
    <property type="entry name" value="EGF-type_Asp/Asn_hydroxyl_site"/>
</dbReference>
<dbReference type="InterPro" id="IPR036465">
    <property type="entry name" value="vWFA_dom_sf"/>
</dbReference>
<feature type="disulfide bond" evidence="8">
    <location>
        <begin position="1095"/>
        <end position="1104"/>
    </location>
</feature>
<feature type="domain" description="EGF-like" evidence="9">
    <location>
        <begin position="843"/>
        <end position="879"/>
    </location>
</feature>
<dbReference type="CDD" id="cd00054">
    <property type="entry name" value="EGF_CA"/>
    <property type="match status" value="4"/>
</dbReference>
<keyword evidence="4" id="KW-0732">Signal</keyword>
<dbReference type="PANTHER" id="PTHR24020:SF20">
    <property type="entry name" value="PH DOMAIN-CONTAINING PROTEIN"/>
    <property type="match status" value="1"/>
</dbReference>
<dbReference type="PROSITE" id="PS00010">
    <property type="entry name" value="ASX_HYDROXYL"/>
    <property type="match status" value="2"/>
</dbReference>
<comment type="subcellular location">
    <subcellularLocation>
        <location evidence="1">Secreted</location>
    </subcellularLocation>
</comment>
<feature type="domain" description="EGF-like" evidence="9">
    <location>
        <begin position="391"/>
        <end position="427"/>
    </location>
</feature>
<accession>A0A0B7BC59</accession>
<dbReference type="SMART" id="SM00327">
    <property type="entry name" value="VWA"/>
    <property type="match status" value="6"/>
</dbReference>
<dbReference type="FunFam" id="2.10.25.10:FF:000321">
    <property type="entry name" value="Protein delta homolog 1"/>
    <property type="match status" value="1"/>
</dbReference>
<feature type="domain" description="VWFA" evidence="10">
    <location>
        <begin position="887"/>
        <end position="1062"/>
    </location>
</feature>
<dbReference type="PROSITE" id="PS50234">
    <property type="entry name" value="VWFA"/>
    <property type="match status" value="6"/>
</dbReference>
<dbReference type="Pfam" id="PF00092">
    <property type="entry name" value="VWA"/>
    <property type="match status" value="6"/>
</dbReference>
<organism evidence="11">
    <name type="scientific">Arion vulgaris</name>
    <dbReference type="NCBI Taxonomy" id="1028688"/>
    <lineage>
        <taxon>Eukaryota</taxon>
        <taxon>Metazoa</taxon>
        <taxon>Spiralia</taxon>
        <taxon>Lophotrochozoa</taxon>
        <taxon>Mollusca</taxon>
        <taxon>Gastropoda</taxon>
        <taxon>Heterobranchia</taxon>
        <taxon>Euthyneura</taxon>
        <taxon>Panpulmonata</taxon>
        <taxon>Eupulmonata</taxon>
        <taxon>Stylommatophora</taxon>
        <taxon>Helicina</taxon>
        <taxon>Arionoidea</taxon>
        <taxon>Arionidae</taxon>
        <taxon>Arion</taxon>
    </lineage>
</organism>
<feature type="domain" description="EGF-like" evidence="9">
    <location>
        <begin position="616"/>
        <end position="652"/>
    </location>
</feature>
<dbReference type="SUPFAM" id="SSF57184">
    <property type="entry name" value="Growth factor receptor domain"/>
    <property type="match status" value="1"/>
</dbReference>
<evidence type="ECO:0000256" key="3">
    <source>
        <dbReference type="ARBA" id="ARBA00022536"/>
    </source>
</evidence>
<name>A0A0B7BC59_9EUPU</name>
<evidence type="ECO:0000256" key="4">
    <source>
        <dbReference type="ARBA" id="ARBA00022729"/>
    </source>
</evidence>
<dbReference type="PROSITE" id="PS50026">
    <property type="entry name" value="EGF_3"/>
    <property type="match status" value="4"/>
</dbReference>
<gene>
    <name evidence="11" type="primary">ORF172516</name>
</gene>
<protein>
    <submittedName>
        <fullName evidence="11">Uncharacterized protein</fullName>
    </submittedName>
</protein>
<feature type="disulfide bond" evidence="8">
    <location>
        <begin position="417"/>
        <end position="426"/>
    </location>
</feature>
<evidence type="ECO:0000256" key="7">
    <source>
        <dbReference type="ARBA" id="ARBA00023180"/>
    </source>
</evidence>
<dbReference type="FunFam" id="2.10.25.10:FF:000434">
    <property type="entry name" value="Predicted protein"/>
    <property type="match status" value="1"/>
</dbReference>
<evidence type="ECO:0000256" key="8">
    <source>
        <dbReference type="PROSITE-ProRule" id="PRU00076"/>
    </source>
</evidence>
<feature type="domain" description="VWFA" evidence="10">
    <location>
        <begin position="209"/>
        <end position="384"/>
    </location>
</feature>
<dbReference type="GO" id="GO:0005509">
    <property type="term" value="F:calcium ion binding"/>
    <property type="evidence" value="ECO:0007669"/>
    <property type="project" value="InterPro"/>
</dbReference>
<dbReference type="CDD" id="cd01450">
    <property type="entry name" value="vWFA_subfamily_ECM"/>
    <property type="match status" value="5"/>
</dbReference>
<dbReference type="FunFam" id="2.10.25.10:FF:000006">
    <property type="entry name" value="Versican core protein-like isoform 1"/>
    <property type="match status" value="2"/>
</dbReference>
<evidence type="ECO:0000256" key="1">
    <source>
        <dbReference type="ARBA" id="ARBA00004613"/>
    </source>
</evidence>
<sequence length="1294" mass="143345">MLDSLVNTRTFEQMKSFVKDFVLQLDINSGQWRVGGLTFDFRARADFHLNRYNFKSEIISAVDKLRSQSPGGYPAYATAFDYVRRNMFTSDYGDRSNARNFVILLTGNERSLNHEQSYAAANRLKDTVTDVFTIGINFRNSSELDAISSKPLNEYRTLTNSADGLRKILIPYKSRMDSVTSNTVKSTITVPRQISFISTYKEDCKSKGDVIFVLDSSGSVGELNFALMKNFTFSTVRDLEIDSGFFRVGIISFSDTSRIDFHLNTYTTKREIYDAVERINYVYGHTHTAEALRRVRTEMFTSRNGDRLDVPNVLVVVTDGQSNVNNHETLPEARELKSIGVTIISVAIGLEDQSELRGLTSPPVEDNLIEVSNFEDLRKLSHLIVKPLCSDANLCDADPCKNGGQCIDGLRSYMCVCLMGFYGDNCENPCGPPADVVFILDSSSSIGAENFDNIKIYAQTLVRQMNILSCDIHVGVIKYSSSSMIQFNLDAHSSLYRIIRAIQGISYTPGRSNMADALRVVRSQMFTVSSGDRQNVHNIAFLLTDGSVEINSDITSSEIELTIDAGILVIPLAVGLRDRTELEYLAEAQGISLIEIEDADSFLAMSDQVLKSVHDNNNRCHSNPCFNGAQCVSAPKGFSCVCPLGFVGDLCNRACNSKADVVFAVDASRYNTELEFRTIRKFLRDVIKRISFREDSLRIGIVEYGMTPRVILSLLDGDNKETVVSVITALRRHDTDPHLENAVKLADYGVFHRSGDRKEVPNYLVVVTRSVANFSTVQAFSDLKSKGTKIIGIGMNLSSKDQNYLKESVSSPTNQTLFIVDTVDALDRMSAGFFNFDNLICEEKNMCTRNPCQNGGVCQNGTNTFICKCKPGYAGNDCSRTCQDKADVVFLIDSSGSVGFENLQQIKTFVHHVVDGFNIGPEATKVGVASFSQGSRAEIYLNSFEDKASLQNAVSSISYTYGNTNTASGITLVHSSLFAYERGNRPDVPDYLIIITDGLSNINHEATIPEAEYVRQQGIHIFAIGVGVGDLWELNGIASKPSDRNVFQIRSWDGLLSISDELIDRTCLDSGVCDENPCMHDGTCIAGIGTFSCQCLNGFVGNTCELDCQENKDIVFILDASESVGQHNFELMLKFVSTIVKDLTVYGQEHYFSLITYSTDVKTIFSFNRYRTVEKILEAIQTTKYTSGSTNTAGGLRQAAQLFQEEFGDRPSAKNVAILMTDGQSNVNYWDTVPAATKLKATRVQVITVGINLENSDEINNIASSRKDVFVTSSFRSLDSVKINILERSCSSRE</sequence>
<dbReference type="SUPFAM" id="SSF53300">
    <property type="entry name" value="vWA-like"/>
    <property type="match status" value="6"/>
</dbReference>
<evidence type="ECO:0000259" key="10">
    <source>
        <dbReference type="PROSITE" id="PS50234"/>
    </source>
</evidence>
<comment type="caution">
    <text evidence="8">Lacks conserved residue(s) required for the propagation of feature annotation.</text>
</comment>
<dbReference type="InterPro" id="IPR000742">
    <property type="entry name" value="EGF"/>
</dbReference>
<keyword evidence="7" id="KW-0325">Glycoprotein</keyword>
<feature type="disulfide bond" evidence="8">
    <location>
        <begin position="869"/>
        <end position="878"/>
    </location>
</feature>
<dbReference type="GO" id="GO:0005576">
    <property type="term" value="C:extracellular region"/>
    <property type="evidence" value="ECO:0007669"/>
    <property type="project" value="UniProtKB-SubCell"/>
</dbReference>
<dbReference type="InterPro" id="IPR050525">
    <property type="entry name" value="ECM_Assembly_Org"/>
</dbReference>
<keyword evidence="5" id="KW-0677">Repeat</keyword>
<dbReference type="SMART" id="SM00181">
    <property type="entry name" value="EGF"/>
    <property type="match status" value="4"/>
</dbReference>
<reference evidence="11" key="1">
    <citation type="submission" date="2014-12" db="EMBL/GenBank/DDBJ databases">
        <title>Insight into the proteome of Arion vulgaris.</title>
        <authorList>
            <person name="Aradska J."/>
            <person name="Bulat T."/>
            <person name="Smidak R."/>
            <person name="Sarate P."/>
            <person name="Gangsoo J."/>
            <person name="Sialana F."/>
            <person name="Bilban M."/>
            <person name="Lubec G."/>
        </authorList>
    </citation>
    <scope>NUCLEOTIDE SEQUENCE</scope>
    <source>
        <tissue evidence="11">Skin</tissue>
    </source>
</reference>
<dbReference type="PANTHER" id="PTHR24020">
    <property type="entry name" value="COLLAGEN ALPHA"/>
    <property type="match status" value="1"/>
</dbReference>
<feature type="domain" description="VWFA" evidence="10">
    <location>
        <begin position="1113"/>
        <end position="1285"/>
    </location>
</feature>
<keyword evidence="3 8" id="KW-0245">EGF-like domain</keyword>
<feature type="disulfide bond" evidence="8">
    <location>
        <begin position="642"/>
        <end position="651"/>
    </location>
</feature>
<dbReference type="Gene3D" id="3.40.50.410">
    <property type="entry name" value="von Willebrand factor, type A domain"/>
    <property type="match status" value="6"/>
</dbReference>
<feature type="domain" description="VWFA" evidence="10">
    <location>
        <begin position="435"/>
        <end position="613"/>
    </location>
</feature>
<dbReference type="EMBL" id="HACG01042850">
    <property type="protein sequence ID" value="CEK89715.1"/>
    <property type="molecule type" value="Transcribed_RNA"/>
</dbReference>